<evidence type="ECO:0000313" key="10">
    <source>
        <dbReference type="Proteomes" id="UP001596044"/>
    </source>
</evidence>
<accession>A0ABW0K1F3</accession>
<evidence type="ECO:0000313" key="9">
    <source>
        <dbReference type="EMBL" id="MFC5447244.1"/>
    </source>
</evidence>
<dbReference type="CDD" id="cd00174">
    <property type="entry name" value="SH3"/>
    <property type="match status" value="2"/>
</dbReference>
<dbReference type="InterPro" id="IPR038765">
    <property type="entry name" value="Papain-like_cys_pep_sf"/>
</dbReference>
<dbReference type="Pfam" id="PF08239">
    <property type="entry name" value="SH3_3"/>
    <property type="match status" value="2"/>
</dbReference>
<dbReference type="Gene3D" id="2.30.30.40">
    <property type="entry name" value="SH3 Domains"/>
    <property type="match status" value="2"/>
</dbReference>
<keyword evidence="3" id="KW-0378">Hydrolase</keyword>
<feature type="region of interest" description="Disordered" evidence="5">
    <location>
        <begin position="94"/>
        <end position="113"/>
    </location>
</feature>
<feature type="chain" id="PRO_5046910862" evidence="6">
    <location>
        <begin position="18"/>
        <end position="350"/>
    </location>
</feature>
<evidence type="ECO:0000259" key="8">
    <source>
        <dbReference type="PROSITE" id="PS51935"/>
    </source>
</evidence>
<dbReference type="Gene3D" id="3.90.1720.10">
    <property type="entry name" value="endopeptidase domain like (from Nostoc punctiforme)"/>
    <property type="match status" value="1"/>
</dbReference>
<keyword evidence="2" id="KW-0645">Protease</keyword>
<evidence type="ECO:0000256" key="3">
    <source>
        <dbReference type="ARBA" id="ARBA00022801"/>
    </source>
</evidence>
<dbReference type="PANTHER" id="PTHR47053">
    <property type="entry name" value="MUREIN DD-ENDOPEPTIDASE MEPH-RELATED"/>
    <property type="match status" value="1"/>
</dbReference>
<name>A0ABW0K1F3_9BACL</name>
<dbReference type="InterPro" id="IPR000064">
    <property type="entry name" value="NLP_P60_dom"/>
</dbReference>
<gene>
    <name evidence="9" type="ORF">ACFPOG_03170</name>
</gene>
<dbReference type="SMART" id="SM00287">
    <property type="entry name" value="SH3b"/>
    <property type="match status" value="2"/>
</dbReference>
<keyword evidence="6" id="KW-0732">Signal</keyword>
<reference evidence="10" key="1">
    <citation type="journal article" date="2019" name="Int. J. Syst. Evol. Microbiol.">
        <title>The Global Catalogue of Microorganisms (GCM) 10K type strain sequencing project: providing services to taxonomists for standard genome sequencing and annotation.</title>
        <authorList>
            <consortium name="The Broad Institute Genomics Platform"/>
            <consortium name="The Broad Institute Genome Sequencing Center for Infectious Disease"/>
            <person name="Wu L."/>
            <person name="Ma J."/>
        </authorList>
    </citation>
    <scope>NUCLEOTIDE SEQUENCE [LARGE SCALE GENOMIC DNA]</scope>
    <source>
        <strain evidence="10">KACC 11904</strain>
    </source>
</reference>
<feature type="region of interest" description="Disordered" evidence="5">
    <location>
        <begin position="175"/>
        <end position="205"/>
    </location>
</feature>
<protein>
    <submittedName>
        <fullName evidence="9">SH3 domain-containing protein</fullName>
    </submittedName>
</protein>
<dbReference type="Pfam" id="PF00877">
    <property type="entry name" value="NLPC_P60"/>
    <property type="match status" value="1"/>
</dbReference>
<keyword evidence="10" id="KW-1185">Reference proteome</keyword>
<evidence type="ECO:0000256" key="4">
    <source>
        <dbReference type="ARBA" id="ARBA00022807"/>
    </source>
</evidence>
<feature type="domain" description="SH3b" evidence="7">
    <location>
        <begin position="29"/>
        <end position="93"/>
    </location>
</feature>
<evidence type="ECO:0000259" key="7">
    <source>
        <dbReference type="PROSITE" id="PS51781"/>
    </source>
</evidence>
<dbReference type="PANTHER" id="PTHR47053:SF1">
    <property type="entry name" value="MUREIN DD-ENDOPEPTIDASE MEPH-RELATED"/>
    <property type="match status" value="1"/>
</dbReference>
<evidence type="ECO:0000256" key="6">
    <source>
        <dbReference type="SAM" id="SignalP"/>
    </source>
</evidence>
<organism evidence="9 10">
    <name type="scientific">Paenibacillus aestuarii</name>
    <dbReference type="NCBI Taxonomy" id="516965"/>
    <lineage>
        <taxon>Bacteria</taxon>
        <taxon>Bacillati</taxon>
        <taxon>Bacillota</taxon>
        <taxon>Bacilli</taxon>
        <taxon>Bacillales</taxon>
        <taxon>Paenibacillaceae</taxon>
        <taxon>Paenibacillus</taxon>
    </lineage>
</organism>
<keyword evidence="4" id="KW-0788">Thiol protease</keyword>
<evidence type="ECO:0000256" key="5">
    <source>
        <dbReference type="SAM" id="MobiDB-lite"/>
    </source>
</evidence>
<feature type="domain" description="SH3b" evidence="7">
    <location>
        <begin position="111"/>
        <end position="176"/>
    </location>
</feature>
<dbReference type="PROSITE" id="PS51935">
    <property type="entry name" value="NLPC_P60"/>
    <property type="match status" value="1"/>
</dbReference>
<evidence type="ECO:0000256" key="2">
    <source>
        <dbReference type="ARBA" id="ARBA00022670"/>
    </source>
</evidence>
<feature type="domain" description="NlpC/P60" evidence="8">
    <location>
        <begin position="205"/>
        <end position="350"/>
    </location>
</feature>
<dbReference type="Proteomes" id="UP001596044">
    <property type="component" value="Unassembled WGS sequence"/>
</dbReference>
<feature type="signal peptide" evidence="6">
    <location>
        <begin position="1"/>
        <end position="17"/>
    </location>
</feature>
<proteinExistence type="inferred from homology"/>
<dbReference type="InterPro" id="IPR003646">
    <property type="entry name" value="SH3-like_bac-type"/>
</dbReference>
<comment type="similarity">
    <text evidence="1">Belongs to the peptidase C40 family.</text>
</comment>
<dbReference type="EMBL" id="JBHSMJ010000006">
    <property type="protein sequence ID" value="MFC5447244.1"/>
    <property type="molecule type" value="Genomic_DNA"/>
</dbReference>
<dbReference type="InterPro" id="IPR051202">
    <property type="entry name" value="Peptidase_C40"/>
</dbReference>
<dbReference type="RefSeq" id="WP_270878443.1">
    <property type="nucleotide sequence ID" value="NZ_JAQFVF010000019.1"/>
</dbReference>
<feature type="compositionally biased region" description="Low complexity" evidence="5">
    <location>
        <begin position="175"/>
        <end position="194"/>
    </location>
</feature>
<dbReference type="SUPFAM" id="SSF50044">
    <property type="entry name" value="SH3-domain"/>
    <property type="match status" value="1"/>
</dbReference>
<dbReference type="PROSITE" id="PS51781">
    <property type="entry name" value="SH3B"/>
    <property type="match status" value="2"/>
</dbReference>
<dbReference type="SUPFAM" id="SSF54001">
    <property type="entry name" value="Cysteine proteinases"/>
    <property type="match status" value="1"/>
</dbReference>
<sequence length="350" mass="37387">MKKQLLTFLLVPAIAFGAVTVPLPQQASAATAGQIVSSVSFRTAANENSTRIRYLKAGEKVTILEKVNSWWYKVQDQSGKVGYVSTSDKYIKESGSITTPAPAPTPSQPASGTGRIVASVSFRTAANENSTRIRYLKVGETVQILLKVNAYWYKVKASDGREGYISTSSKYIQTSGTVSDGSSGSGSGNNSSGGSNSGSSGGTVSEQVQKVIAAGKKYLGTPYEYGSSRNDTSTFDCSDFVRQAFLDGIGLKLPSDSRGQGDYVKAKGNAKTDWHDLQPGDLMFFMEYRGTAASNYSGVNKATQTITHVAIYLGNGQILSTYSKESGGVRIDSFAGKHWEYRFLFGGSAL</sequence>
<evidence type="ECO:0000256" key="1">
    <source>
        <dbReference type="ARBA" id="ARBA00007074"/>
    </source>
</evidence>
<comment type="caution">
    <text evidence="9">The sequence shown here is derived from an EMBL/GenBank/DDBJ whole genome shotgun (WGS) entry which is preliminary data.</text>
</comment>
<dbReference type="InterPro" id="IPR036028">
    <property type="entry name" value="SH3-like_dom_sf"/>
</dbReference>